<evidence type="ECO:0000313" key="4">
    <source>
        <dbReference type="Proteomes" id="UP000078544"/>
    </source>
</evidence>
<dbReference type="Gene3D" id="3.30.160.60">
    <property type="entry name" value="Classic Zinc Finger"/>
    <property type="match status" value="1"/>
</dbReference>
<protein>
    <submittedName>
        <fullName evidence="3">Zinc finger, C2H2-like protein</fullName>
    </submittedName>
</protein>
<dbReference type="AlphaFoldDB" id="A0A167V7R7"/>
<evidence type="ECO:0000256" key="1">
    <source>
        <dbReference type="SAM" id="MobiDB-lite"/>
    </source>
</evidence>
<dbReference type="Proteomes" id="UP000078544">
    <property type="component" value="Unassembled WGS sequence"/>
</dbReference>
<dbReference type="PANTHER" id="PTHR23225">
    <property type="entry name" value="ZINC FINGER PROTEIN"/>
    <property type="match status" value="1"/>
</dbReference>
<gene>
    <name evidence="3" type="ORF">AAL_08425</name>
</gene>
<feature type="compositionally biased region" description="Basic residues" evidence="1">
    <location>
        <begin position="1"/>
        <end position="11"/>
    </location>
</feature>
<dbReference type="InterPro" id="IPR039970">
    <property type="entry name" value="TF_Grauzone"/>
</dbReference>
<feature type="region of interest" description="Disordered" evidence="1">
    <location>
        <begin position="1"/>
        <end position="42"/>
    </location>
</feature>
<evidence type="ECO:0000259" key="2">
    <source>
        <dbReference type="SMART" id="SM00355"/>
    </source>
</evidence>
<dbReference type="STRING" id="1081109.A0A167V7R7"/>
<evidence type="ECO:0000313" key="3">
    <source>
        <dbReference type="EMBL" id="KZZ87167.1"/>
    </source>
</evidence>
<name>A0A167V7R7_9HYPO</name>
<dbReference type="GO" id="GO:0003700">
    <property type="term" value="F:DNA-binding transcription factor activity"/>
    <property type="evidence" value="ECO:0007669"/>
    <property type="project" value="InterPro"/>
</dbReference>
<feature type="region of interest" description="Disordered" evidence="1">
    <location>
        <begin position="833"/>
        <end position="861"/>
    </location>
</feature>
<feature type="compositionally biased region" description="Polar residues" evidence="1">
    <location>
        <begin position="834"/>
        <end position="844"/>
    </location>
</feature>
<reference evidence="3 4" key="1">
    <citation type="journal article" date="2016" name="Genome Biol. Evol.">
        <title>Divergent and convergent evolution of fungal pathogenicity.</title>
        <authorList>
            <person name="Shang Y."/>
            <person name="Xiao G."/>
            <person name="Zheng P."/>
            <person name="Cen K."/>
            <person name="Zhan S."/>
            <person name="Wang C."/>
        </authorList>
    </citation>
    <scope>NUCLEOTIDE SEQUENCE [LARGE SCALE GENOMIC DNA]</scope>
    <source>
        <strain evidence="3 4">RCEF 2490</strain>
    </source>
</reference>
<dbReference type="EMBL" id="AZGY01000041">
    <property type="protein sequence ID" value="KZZ87167.1"/>
    <property type="molecule type" value="Genomic_DNA"/>
</dbReference>
<keyword evidence="4" id="KW-1185">Reference proteome</keyword>
<dbReference type="SMART" id="SM00355">
    <property type="entry name" value="ZnF_C2H2"/>
    <property type="match status" value="4"/>
</dbReference>
<sequence length="861" mass="96951">MEPFTKKRKLAPKVSLSPTANDQPAATRPTNERPLSEDQQNNYDHPLAERQDFESFARHLQDAAILIQRQSERLPYNNISALMLSWQDDHSVENDIDALQKLLQTEYQFATQQWRIPAVGDPSSRLSSEMKTFLENTNSNHLRIIYYAGYGYFGTDGQVYWACRAGADAAKLRWEAIKSLFEDAHADILLILDTCAIPDPPASGSHGTKQGLAASAADQHHRDQNVQSFTADMIEVLRRLHGGRPFTIKRLYEELVSQKQLQISQDMVSSNAATRDSADKLQLPVFFTLTPGNRQFLALAPVPTKTAAFADNECSTTDSLSYCRQEDQLIDPGLAIELRFDQRVLVCTTFVGDASPDMSFFNQWLRDSPALASKIAVEGMFLGPPTMLLISMPLAIWNVVQHDKVCCFLGYVSSHNMKHVYEKLVGPAMMWPSLRRMEDESFRPGARKLAAEHDTSQYPNLPSSVHSLTSSKDSKPNGHDQDLLQQTNRPQLCPHLDAQTSKEHGDESAEIQEAAEQLEALSHERHPSDVTAAVQRRRTILPDKIPDAVREREILFRVAGERQSHEQIFSTDLRVSRDSKSKSSTRSVMKQETRCGQCSHAPFKDSSSLRKHVNAAHTRPFPCAFSFAGCTSTFGSKNEWKRHIASQHLCLQYYRCSDCPQSSNEGKGNEFNRKDLFTQHLRRMHAPFQIKRANIQGHGEMKAQWEAHVRQMQQSCLFTRRQPPQRASCPKLNCGKEFEGKNAWDEWSEHVGRHMEKDEASSLGADGLLSKWALDEGIIERMDNGHFRLCATNGLVSSTDDSSGPPLFIRNGPFTDGNGFLFRRKNPRLLPRIDSSQLKESSVEATKPVETEGQSSQVTVS</sequence>
<proteinExistence type="predicted"/>
<comment type="caution">
    <text evidence="3">The sequence shown here is derived from an EMBL/GenBank/DDBJ whole genome shotgun (WGS) entry which is preliminary data.</text>
</comment>
<organism evidence="3 4">
    <name type="scientific">Moelleriella libera RCEF 2490</name>
    <dbReference type="NCBI Taxonomy" id="1081109"/>
    <lineage>
        <taxon>Eukaryota</taxon>
        <taxon>Fungi</taxon>
        <taxon>Dikarya</taxon>
        <taxon>Ascomycota</taxon>
        <taxon>Pezizomycotina</taxon>
        <taxon>Sordariomycetes</taxon>
        <taxon>Hypocreomycetidae</taxon>
        <taxon>Hypocreales</taxon>
        <taxon>Clavicipitaceae</taxon>
        <taxon>Moelleriella</taxon>
    </lineage>
</organism>
<feature type="domain" description="C2H2-type" evidence="2">
    <location>
        <begin position="621"/>
        <end position="648"/>
    </location>
</feature>
<dbReference type="OrthoDB" id="5388486at2759"/>
<dbReference type="PANTHER" id="PTHR23225:SF2">
    <property type="entry name" value="AT09679P-RELATED"/>
    <property type="match status" value="1"/>
</dbReference>
<feature type="compositionally biased region" description="Polar residues" evidence="1">
    <location>
        <begin position="852"/>
        <end position="861"/>
    </location>
</feature>
<feature type="compositionally biased region" description="Basic and acidic residues" evidence="1">
    <location>
        <begin position="472"/>
        <end position="482"/>
    </location>
</feature>
<accession>A0A167V7R7</accession>
<feature type="compositionally biased region" description="Polar residues" evidence="1">
    <location>
        <begin position="456"/>
        <end position="471"/>
    </location>
</feature>
<feature type="region of interest" description="Disordered" evidence="1">
    <location>
        <begin position="451"/>
        <end position="490"/>
    </location>
</feature>
<feature type="domain" description="C2H2-type" evidence="2">
    <location>
        <begin position="593"/>
        <end position="617"/>
    </location>
</feature>
<feature type="domain" description="C2H2-type" evidence="2">
    <location>
        <begin position="727"/>
        <end position="754"/>
    </location>
</feature>
<dbReference type="InterPro" id="IPR013087">
    <property type="entry name" value="Znf_C2H2_type"/>
</dbReference>
<feature type="domain" description="C2H2-type" evidence="2">
    <location>
        <begin position="654"/>
        <end position="685"/>
    </location>
</feature>